<dbReference type="Proteomes" id="UP000289738">
    <property type="component" value="Chromosome A05"/>
</dbReference>
<keyword evidence="6" id="KW-0812">Transmembrane</keyword>
<dbReference type="GO" id="GO:0006004">
    <property type="term" value="P:fucose metabolic process"/>
    <property type="evidence" value="ECO:0007669"/>
    <property type="project" value="UniProtKB-KW"/>
</dbReference>
<organism evidence="14 15">
    <name type="scientific">Arachis hypogaea</name>
    <name type="common">Peanut</name>
    <dbReference type="NCBI Taxonomy" id="3818"/>
    <lineage>
        <taxon>Eukaryota</taxon>
        <taxon>Viridiplantae</taxon>
        <taxon>Streptophyta</taxon>
        <taxon>Embryophyta</taxon>
        <taxon>Tracheophyta</taxon>
        <taxon>Spermatophyta</taxon>
        <taxon>Magnoliopsida</taxon>
        <taxon>eudicotyledons</taxon>
        <taxon>Gunneridae</taxon>
        <taxon>Pentapetalae</taxon>
        <taxon>rosids</taxon>
        <taxon>fabids</taxon>
        <taxon>Fabales</taxon>
        <taxon>Fabaceae</taxon>
        <taxon>Papilionoideae</taxon>
        <taxon>50 kb inversion clade</taxon>
        <taxon>dalbergioids sensu lato</taxon>
        <taxon>Dalbergieae</taxon>
        <taxon>Pterocarpus clade</taxon>
        <taxon>Arachis</taxon>
    </lineage>
</organism>
<comment type="similarity">
    <text evidence="3">Belongs to the glycosyltransferase GT106 family.</text>
</comment>
<reference evidence="14 15" key="1">
    <citation type="submission" date="2019-01" db="EMBL/GenBank/DDBJ databases">
        <title>Sequencing of cultivated peanut Arachis hypogaea provides insights into genome evolution and oil improvement.</title>
        <authorList>
            <person name="Chen X."/>
        </authorList>
    </citation>
    <scope>NUCLEOTIDE SEQUENCE [LARGE SCALE GENOMIC DNA]</scope>
    <source>
        <strain evidence="15">cv. Fuhuasheng</strain>
        <tissue evidence="14">Leaves</tissue>
    </source>
</reference>
<keyword evidence="5" id="KW-0808">Transferase</keyword>
<keyword evidence="9" id="KW-0472">Membrane</keyword>
<evidence type="ECO:0000256" key="6">
    <source>
        <dbReference type="ARBA" id="ARBA00022692"/>
    </source>
</evidence>
<comment type="caution">
    <text evidence="14">The sequence shown here is derived from an EMBL/GenBank/DDBJ whole genome shotgun (WGS) entry which is preliminary data.</text>
</comment>
<evidence type="ECO:0000256" key="12">
    <source>
        <dbReference type="ARBA" id="ARBA00023277"/>
    </source>
</evidence>
<name>A0A445D7Z7_ARAHY</name>
<evidence type="ECO:0000256" key="10">
    <source>
        <dbReference type="ARBA" id="ARBA00023180"/>
    </source>
</evidence>
<comment type="subcellular location">
    <subcellularLocation>
        <location evidence="1">Membrane</location>
        <topology evidence="1">Single-pass type II membrane protein</topology>
    </subcellularLocation>
</comment>
<gene>
    <name evidence="14" type="ORF">Ahy_A05g025279</name>
</gene>
<evidence type="ECO:0000256" key="2">
    <source>
        <dbReference type="ARBA" id="ARBA00004881"/>
    </source>
</evidence>
<evidence type="ECO:0000256" key="7">
    <source>
        <dbReference type="ARBA" id="ARBA00022968"/>
    </source>
</evidence>
<dbReference type="EMBL" id="SDMP01000005">
    <property type="protein sequence ID" value="RYR59393.1"/>
    <property type="molecule type" value="Genomic_DNA"/>
</dbReference>
<evidence type="ECO:0000256" key="11">
    <source>
        <dbReference type="ARBA" id="ARBA00023253"/>
    </source>
</evidence>
<evidence type="ECO:0000256" key="5">
    <source>
        <dbReference type="ARBA" id="ARBA00022679"/>
    </source>
</evidence>
<evidence type="ECO:0000256" key="8">
    <source>
        <dbReference type="ARBA" id="ARBA00022989"/>
    </source>
</evidence>
<evidence type="ECO:0000256" key="3">
    <source>
        <dbReference type="ARBA" id="ARBA00007737"/>
    </source>
</evidence>
<protein>
    <recommendedName>
        <fullName evidence="13">O-fucosyltransferase family protein</fullName>
    </recommendedName>
</protein>
<keyword evidence="11" id="KW-0294">Fucose metabolism</keyword>
<dbReference type="GO" id="GO:0016757">
    <property type="term" value="F:glycosyltransferase activity"/>
    <property type="evidence" value="ECO:0007669"/>
    <property type="project" value="UniProtKB-KW"/>
</dbReference>
<dbReference type="InterPro" id="IPR019378">
    <property type="entry name" value="GDP-Fuc_O-FucTrfase"/>
</dbReference>
<evidence type="ECO:0000256" key="1">
    <source>
        <dbReference type="ARBA" id="ARBA00004606"/>
    </source>
</evidence>
<dbReference type="GO" id="GO:0016020">
    <property type="term" value="C:membrane"/>
    <property type="evidence" value="ECO:0007669"/>
    <property type="project" value="UniProtKB-SubCell"/>
</dbReference>
<dbReference type="GO" id="GO:0005737">
    <property type="term" value="C:cytoplasm"/>
    <property type="evidence" value="ECO:0007669"/>
    <property type="project" value="TreeGrafter"/>
</dbReference>
<evidence type="ECO:0000313" key="15">
    <source>
        <dbReference type="Proteomes" id="UP000289738"/>
    </source>
</evidence>
<sequence>MSFLGEHGGLAEPFWKIFQKTHGGLVEPRCVVALPWKIFQKTHGGLVEPRCVVALPSVGTERFDLDRFSPILAGVSKSSTVPFHDPQRWMRERAPPYLSKATFAASKIMRNCESLHQIMAFCPALSLLLIIQLILNSEVTNGGLNQMHTGICDMVAVARTINATHVIPELDKKSFWQDDKWFINSLANDVKIIKKLPKNLVHATKMECV</sequence>
<dbReference type="Pfam" id="PF10250">
    <property type="entry name" value="O-FucT"/>
    <property type="match status" value="1"/>
</dbReference>
<accession>A0A445D7Z7</accession>
<keyword evidence="4" id="KW-0328">Glycosyltransferase</keyword>
<evidence type="ECO:0000313" key="14">
    <source>
        <dbReference type="EMBL" id="RYR59393.1"/>
    </source>
</evidence>
<keyword evidence="10" id="KW-0325">Glycoprotein</keyword>
<dbReference type="STRING" id="3818.A0A445D7Z7"/>
<keyword evidence="12" id="KW-0119">Carbohydrate metabolism</keyword>
<comment type="pathway">
    <text evidence="2">Glycan metabolism.</text>
</comment>
<keyword evidence="8" id="KW-1133">Transmembrane helix</keyword>
<evidence type="ECO:0000256" key="9">
    <source>
        <dbReference type="ARBA" id="ARBA00023136"/>
    </source>
</evidence>
<evidence type="ECO:0000256" key="4">
    <source>
        <dbReference type="ARBA" id="ARBA00022676"/>
    </source>
</evidence>
<dbReference type="AlphaFoldDB" id="A0A445D7Z7"/>
<keyword evidence="15" id="KW-1185">Reference proteome</keyword>
<dbReference type="PANTHER" id="PTHR31741">
    <property type="entry name" value="OS02G0726500 PROTEIN-RELATED"/>
    <property type="match status" value="1"/>
</dbReference>
<proteinExistence type="inferred from homology"/>
<dbReference type="PANTHER" id="PTHR31741:SF1">
    <property type="entry name" value="O-FUCOSYLTRANSFERASE 7"/>
    <property type="match status" value="1"/>
</dbReference>
<evidence type="ECO:0000256" key="13">
    <source>
        <dbReference type="ARBA" id="ARBA00030350"/>
    </source>
</evidence>
<keyword evidence="7" id="KW-0735">Signal-anchor</keyword>